<dbReference type="EMBL" id="MU266334">
    <property type="protein sequence ID" value="KAH7930241.1"/>
    <property type="molecule type" value="Genomic_DNA"/>
</dbReference>
<reference evidence="1" key="1">
    <citation type="journal article" date="2021" name="New Phytol.">
        <title>Evolutionary innovations through gain and loss of genes in the ectomycorrhizal Boletales.</title>
        <authorList>
            <person name="Wu G."/>
            <person name="Miyauchi S."/>
            <person name="Morin E."/>
            <person name="Kuo A."/>
            <person name="Drula E."/>
            <person name="Varga T."/>
            <person name="Kohler A."/>
            <person name="Feng B."/>
            <person name="Cao Y."/>
            <person name="Lipzen A."/>
            <person name="Daum C."/>
            <person name="Hundley H."/>
            <person name="Pangilinan J."/>
            <person name="Johnson J."/>
            <person name="Barry K."/>
            <person name="LaButti K."/>
            <person name="Ng V."/>
            <person name="Ahrendt S."/>
            <person name="Min B."/>
            <person name="Choi I.G."/>
            <person name="Park H."/>
            <person name="Plett J.M."/>
            <person name="Magnuson J."/>
            <person name="Spatafora J.W."/>
            <person name="Nagy L.G."/>
            <person name="Henrissat B."/>
            <person name="Grigoriev I.V."/>
            <person name="Yang Z.L."/>
            <person name="Xu J."/>
            <person name="Martin F.M."/>
        </authorList>
    </citation>
    <scope>NUCLEOTIDE SEQUENCE</scope>
    <source>
        <strain evidence="1">KUC20120723A-06</strain>
    </source>
</reference>
<protein>
    <submittedName>
        <fullName evidence="1">Terpenoid synthase</fullName>
    </submittedName>
</protein>
<evidence type="ECO:0000313" key="1">
    <source>
        <dbReference type="EMBL" id="KAH7930241.1"/>
    </source>
</evidence>
<gene>
    <name evidence="1" type="ORF">BV22DRAFT_1079610</name>
</gene>
<comment type="caution">
    <text evidence="1">The sequence shown here is derived from an EMBL/GenBank/DDBJ whole genome shotgun (WGS) entry which is preliminary data.</text>
</comment>
<proteinExistence type="predicted"/>
<accession>A0ACB8BYU2</accession>
<dbReference type="Proteomes" id="UP000790709">
    <property type="component" value="Unassembled WGS sequence"/>
</dbReference>
<sequence length="342" mass="38957">MSSPFLEYTLPDLFSLCPLEFGDANPHYKEAGADSAAWVNQYDVFTHKKRAFFVQGCNELLCCRVYPYAGYEEFRTCCDFVNLLFVIDELSDDMTGEDARKTCGIFYRAMVDPEFKDSSPVATMTQEFRARLTSSAKPRCFDRFVVHCKSYVDAVSSEAELRETGKVLDLASYIALRRENSAIRLCLGLIEYIFGIDLPDEALNDPAFRSVYWACVDMVCWSNDVYSFNMEQAKGHTGNNVVTVLMHEEGIDLQAAFDRVGIVFGQLMNRCLEDRARLPSWGPAIDADVALFIKGIDHWVVGNLEWSFETPRYFGARHADILRTRRITLKPLEVCSEDSREE</sequence>
<name>A0ACB8BYU2_9AGAM</name>
<keyword evidence="2" id="KW-1185">Reference proteome</keyword>
<evidence type="ECO:0000313" key="2">
    <source>
        <dbReference type="Proteomes" id="UP000790709"/>
    </source>
</evidence>
<organism evidence="1 2">
    <name type="scientific">Leucogyrophana mollusca</name>
    <dbReference type="NCBI Taxonomy" id="85980"/>
    <lineage>
        <taxon>Eukaryota</taxon>
        <taxon>Fungi</taxon>
        <taxon>Dikarya</taxon>
        <taxon>Basidiomycota</taxon>
        <taxon>Agaricomycotina</taxon>
        <taxon>Agaricomycetes</taxon>
        <taxon>Agaricomycetidae</taxon>
        <taxon>Boletales</taxon>
        <taxon>Boletales incertae sedis</taxon>
        <taxon>Leucogyrophana</taxon>
    </lineage>
</organism>